<evidence type="ECO:0000313" key="3">
    <source>
        <dbReference type="EMBL" id="NEY81184.1"/>
    </source>
</evidence>
<sequence length="82" mass="9439">MANISHEVLNYLKENLGNENVREDMNIKNDLGLTSLDLVDLAFYLEQRIDRTVTDEELLSLKTVKDVINFVANNVDEKELTK</sequence>
<dbReference type="Gene3D" id="1.10.1200.10">
    <property type="entry name" value="ACP-like"/>
    <property type="match status" value="1"/>
</dbReference>
<dbReference type="EMBL" id="JACEIO010000011">
    <property type="protein sequence ID" value="MBA4536817.1"/>
    <property type="molecule type" value="Genomic_DNA"/>
</dbReference>
<dbReference type="SUPFAM" id="SSF47336">
    <property type="entry name" value="ACP-like"/>
    <property type="match status" value="1"/>
</dbReference>
<reference evidence="3 4" key="1">
    <citation type="submission" date="2020-02" db="EMBL/GenBank/DDBJ databases">
        <title>Bacillus aquiflavi sp. nov., isolated from yellow water of strong flavor Chinese baijiu in Yibin region of China.</title>
        <authorList>
            <person name="Xie J."/>
        </authorList>
    </citation>
    <scope>NUCLEOTIDE SEQUENCE [LARGE SCALE GENOMIC DNA]</scope>
    <source>
        <strain evidence="3 4">3H-10</strain>
    </source>
</reference>
<reference evidence="2 5" key="2">
    <citation type="submission" date="2020-07" db="EMBL/GenBank/DDBJ databases">
        <authorList>
            <person name="Feng H."/>
        </authorList>
    </citation>
    <scope>NUCLEOTIDE SEQUENCE [LARGE SCALE GENOMIC DNA]</scope>
    <source>
        <strain evidence="5">s-12</strain>
        <strain evidence="2">S-12</strain>
    </source>
</reference>
<evidence type="ECO:0000259" key="1">
    <source>
        <dbReference type="PROSITE" id="PS50075"/>
    </source>
</evidence>
<accession>A0A6B3W0T9</accession>
<protein>
    <submittedName>
        <fullName evidence="3">Acyl carrier protein</fullName>
    </submittedName>
</protein>
<dbReference type="Proteomes" id="UP000472971">
    <property type="component" value="Unassembled WGS sequence"/>
</dbReference>
<dbReference type="Pfam" id="PF00550">
    <property type="entry name" value="PP-binding"/>
    <property type="match status" value="1"/>
</dbReference>
<evidence type="ECO:0000313" key="5">
    <source>
        <dbReference type="Proteomes" id="UP000570010"/>
    </source>
</evidence>
<evidence type="ECO:0000313" key="2">
    <source>
        <dbReference type="EMBL" id="MBA4536817.1"/>
    </source>
</evidence>
<evidence type="ECO:0000313" key="4">
    <source>
        <dbReference type="Proteomes" id="UP000472971"/>
    </source>
</evidence>
<dbReference type="EMBL" id="JAAIWN010000011">
    <property type="protein sequence ID" value="NEY81184.1"/>
    <property type="molecule type" value="Genomic_DNA"/>
</dbReference>
<keyword evidence="4" id="KW-1185">Reference proteome</keyword>
<feature type="domain" description="Carrier" evidence="1">
    <location>
        <begin position="1"/>
        <end position="75"/>
    </location>
</feature>
<proteinExistence type="predicted"/>
<organism evidence="3 4">
    <name type="scientific">Bacillus aquiflavi</name>
    <dbReference type="NCBI Taxonomy" id="2672567"/>
    <lineage>
        <taxon>Bacteria</taxon>
        <taxon>Bacillati</taxon>
        <taxon>Bacillota</taxon>
        <taxon>Bacilli</taxon>
        <taxon>Bacillales</taxon>
        <taxon>Bacillaceae</taxon>
        <taxon>Bacillus</taxon>
    </lineage>
</organism>
<dbReference type="RefSeq" id="WP_163241375.1">
    <property type="nucleotide sequence ID" value="NZ_CP082780.1"/>
</dbReference>
<name>A0A6B3W0T9_9BACI</name>
<dbReference type="PROSITE" id="PS50075">
    <property type="entry name" value="CARRIER"/>
    <property type="match status" value="1"/>
</dbReference>
<dbReference type="InterPro" id="IPR009081">
    <property type="entry name" value="PP-bd_ACP"/>
</dbReference>
<dbReference type="AlphaFoldDB" id="A0A6B3W0T9"/>
<gene>
    <name evidence="3" type="ORF">G4D64_06530</name>
    <name evidence="2" type="ORF">H1Z61_06565</name>
</gene>
<dbReference type="InterPro" id="IPR036736">
    <property type="entry name" value="ACP-like_sf"/>
</dbReference>
<comment type="caution">
    <text evidence="3">The sequence shown here is derived from an EMBL/GenBank/DDBJ whole genome shotgun (WGS) entry which is preliminary data.</text>
</comment>
<dbReference type="Proteomes" id="UP000570010">
    <property type="component" value="Unassembled WGS sequence"/>
</dbReference>